<name>A0ABQ2LEF5_9PROT</name>
<keyword evidence="1" id="KW-0812">Transmembrane</keyword>
<evidence type="ECO:0000256" key="1">
    <source>
        <dbReference type="SAM" id="Phobius"/>
    </source>
</evidence>
<reference evidence="3" key="1">
    <citation type="journal article" date="2019" name="Int. J. Syst. Evol. Microbiol.">
        <title>The Global Catalogue of Microorganisms (GCM) 10K type strain sequencing project: providing services to taxonomists for standard genome sequencing and annotation.</title>
        <authorList>
            <consortium name="The Broad Institute Genomics Platform"/>
            <consortium name="The Broad Institute Genome Sequencing Center for Infectious Disease"/>
            <person name="Wu L."/>
            <person name="Ma J."/>
        </authorList>
    </citation>
    <scope>NUCLEOTIDE SEQUENCE [LARGE SCALE GENOMIC DNA]</scope>
    <source>
        <strain evidence="3">JCM 17843</strain>
    </source>
</reference>
<dbReference type="RefSeq" id="WP_268238500.1">
    <property type="nucleotide sequence ID" value="NZ_BMOV01000005.1"/>
</dbReference>
<comment type="caution">
    <text evidence="2">The sequence shown here is derived from an EMBL/GenBank/DDBJ whole genome shotgun (WGS) entry which is preliminary data.</text>
</comment>
<proteinExistence type="predicted"/>
<feature type="transmembrane region" description="Helical" evidence="1">
    <location>
        <begin position="20"/>
        <end position="39"/>
    </location>
</feature>
<accession>A0ABQ2LEF5</accession>
<gene>
    <name evidence="2" type="ORF">GCM10007972_16760</name>
</gene>
<keyword evidence="1" id="KW-0472">Membrane</keyword>
<dbReference type="Proteomes" id="UP000602381">
    <property type="component" value="Unassembled WGS sequence"/>
</dbReference>
<protein>
    <submittedName>
        <fullName evidence="2">Uncharacterized protein</fullName>
    </submittedName>
</protein>
<keyword evidence="1" id="KW-1133">Transmembrane helix</keyword>
<sequence>MFTKHRRVGGIYKRETDWGAIIGTIMWVFIILGVIGALVG</sequence>
<organism evidence="2 3">
    <name type="scientific">Iodidimonas muriae</name>
    <dbReference type="NCBI Taxonomy" id="261467"/>
    <lineage>
        <taxon>Bacteria</taxon>
        <taxon>Pseudomonadati</taxon>
        <taxon>Pseudomonadota</taxon>
        <taxon>Alphaproteobacteria</taxon>
        <taxon>Iodidimonadales</taxon>
        <taxon>Iodidimonadaceae</taxon>
        <taxon>Iodidimonas</taxon>
    </lineage>
</organism>
<keyword evidence="3" id="KW-1185">Reference proteome</keyword>
<evidence type="ECO:0000313" key="3">
    <source>
        <dbReference type="Proteomes" id="UP000602381"/>
    </source>
</evidence>
<evidence type="ECO:0000313" key="2">
    <source>
        <dbReference type="EMBL" id="GGO12154.1"/>
    </source>
</evidence>
<dbReference type="EMBL" id="BMOV01000005">
    <property type="protein sequence ID" value="GGO12154.1"/>
    <property type="molecule type" value="Genomic_DNA"/>
</dbReference>